<dbReference type="EMBL" id="BSOR01000039">
    <property type="protein sequence ID" value="GLR64873.1"/>
    <property type="molecule type" value="Genomic_DNA"/>
</dbReference>
<protein>
    <submittedName>
        <fullName evidence="2">Uncharacterized protein</fullName>
    </submittedName>
</protein>
<feature type="transmembrane region" description="Helical" evidence="1">
    <location>
        <begin position="16"/>
        <end position="37"/>
    </location>
</feature>
<proteinExistence type="predicted"/>
<sequence>MDYSLGLNLNREMIEGIIALLGLNLHLTDALIVTLVYPKPQIFFWIKFHLTLSHGLIKEINDVRANY</sequence>
<keyword evidence="1" id="KW-1133">Transmembrane helix</keyword>
<comment type="caution">
    <text evidence="2">The sequence shown here is derived from an EMBL/GenBank/DDBJ whole genome shotgun (WGS) entry which is preliminary data.</text>
</comment>
<name>A0ABQ6A0I6_9GAMM</name>
<evidence type="ECO:0000313" key="2">
    <source>
        <dbReference type="EMBL" id="GLR64873.1"/>
    </source>
</evidence>
<reference evidence="3" key="1">
    <citation type="journal article" date="2019" name="Int. J. Syst. Evol. Microbiol.">
        <title>The Global Catalogue of Microorganisms (GCM) 10K type strain sequencing project: providing services to taxonomists for standard genome sequencing and annotation.</title>
        <authorList>
            <consortium name="The Broad Institute Genomics Platform"/>
            <consortium name="The Broad Institute Genome Sequencing Center for Infectious Disease"/>
            <person name="Wu L."/>
            <person name="Ma J."/>
        </authorList>
    </citation>
    <scope>NUCLEOTIDE SEQUENCE [LARGE SCALE GENOMIC DNA]</scope>
    <source>
        <strain evidence="3">NBRC 100033</strain>
    </source>
</reference>
<evidence type="ECO:0000256" key="1">
    <source>
        <dbReference type="SAM" id="Phobius"/>
    </source>
</evidence>
<dbReference type="Proteomes" id="UP001156682">
    <property type="component" value="Unassembled WGS sequence"/>
</dbReference>
<accession>A0ABQ6A0I6</accession>
<keyword evidence="1" id="KW-0812">Transmembrane</keyword>
<gene>
    <name evidence="2" type="ORF">GCM10007878_23110</name>
</gene>
<keyword evidence="1" id="KW-0472">Membrane</keyword>
<keyword evidence="3" id="KW-1185">Reference proteome</keyword>
<organism evidence="2 3">
    <name type="scientific">Marinospirillum insulare</name>
    <dbReference type="NCBI Taxonomy" id="217169"/>
    <lineage>
        <taxon>Bacteria</taxon>
        <taxon>Pseudomonadati</taxon>
        <taxon>Pseudomonadota</taxon>
        <taxon>Gammaproteobacteria</taxon>
        <taxon>Oceanospirillales</taxon>
        <taxon>Oceanospirillaceae</taxon>
        <taxon>Marinospirillum</taxon>
    </lineage>
</organism>
<evidence type="ECO:0000313" key="3">
    <source>
        <dbReference type="Proteomes" id="UP001156682"/>
    </source>
</evidence>